<reference evidence="6 7" key="1">
    <citation type="submission" date="2019-01" db="EMBL/GenBank/DDBJ databases">
        <title>Nuclear Genome Assembly of the Microalgal Biofuel strain Nannochloropsis salina CCMP1776.</title>
        <authorList>
            <person name="Hovde B."/>
        </authorList>
    </citation>
    <scope>NUCLEOTIDE SEQUENCE [LARGE SCALE GENOMIC DNA]</scope>
    <source>
        <strain evidence="6 7">CCMP1776</strain>
    </source>
</reference>
<evidence type="ECO:0000256" key="1">
    <source>
        <dbReference type="ARBA" id="ARBA00004496"/>
    </source>
</evidence>
<keyword evidence="3" id="KW-1015">Disulfide bond</keyword>
<dbReference type="EMBL" id="SDOX01000006">
    <property type="protein sequence ID" value="TFJ87082.1"/>
    <property type="molecule type" value="Genomic_DNA"/>
</dbReference>
<evidence type="ECO:0000256" key="4">
    <source>
        <dbReference type="ARBA" id="ARBA00038223"/>
    </source>
</evidence>
<dbReference type="GO" id="GO:0033617">
    <property type="term" value="P:mitochondrial respiratory chain complex IV assembly"/>
    <property type="evidence" value="ECO:0007669"/>
    <property type="project" value="TreeGrafter"/>
</dbReference>
<evidence type="ECO:0000256" key="2">
    <source>
        <dbReference type="ARBA" id="ARBA00022490"/>
    </source>
</evidence>
<evidence type="ECO:0000256" key="5">
    <source>
        <dbReference type="SAM" id="MobiDB-lite"/>
    </source>
</evidence>
<comment type="subcellular location">
    <subcellularLocation>
        <location evidence="1">Cytoplasm</location>
    </subcellularLocation>
</comment>
<dbReference type="OrthoDB" id="268594at2759"/>
<gene>
    <name evidence="6" type="ORF">NSK_001416</name>
</gene>
<dbReference type="InterPro" id="IPR051383">
    <property type="entry name" value="COX19"/>
</dbReference>
<keyword evidence="2" id="KW-0963">Cytoplasm</keyword>
<feature type="region of interest" description="Disordered" evidence="5">
    <location>
        <begin position="1"/>
        <end position="22"/>
    </location>
</feature>
<protein>
    <recommendedName>
        <fullName evidence="8">CHCH domain-containing protein</fullName>
    </recommendedName>
</protein>
<evidence type="ECO:0000256" key="3">
    <source>
        <dbReference type="ARBA" id="ARBA00023157"/>
    </source>
</evidence>
<dbReference type="PANTHER" id="PTHR21107:SF2">
    <property type="entry name" value="CYTOCHROME C OXIDASE ASSEMBLY PROTEIN COX19"/>
    <property type="match status" value="1"/>
</dbReference>
<sequence>MNPFGGASIQAKPPEKGSFPLDRAGQCRAVAHEFLGCIEIHKRDYSACKDLSKAYLQCRMDKNLMQQEDLSKLGFDEKQQESGKAKDEKTRQVLSFNTDILV</sequence>
<evidence type="ECO:0008006" key="8">
    <source>
        <dbReference type="Google" id="ProtNLM"/>
    </source>
</evidence>
<comment type="caution">
    <text evidence="6">The sequence shown here is derived from an EMBL/GenBank/DDBJ whole genome shotgun (WGS) entry which is preliminary data.</text>
</comment>
<organism evidence="6 7">
    <name type="scientific">Nannochloropsis salina CCMP1776</name>
    <dbReference type="NCBI Taxonomy" id="1027361"/>
    <lineage>
        <taxon>Eukaryota</taxon>
        <taxon>Sar</taxon>
        <taxon>Stramenopiles</taxon>
        <taxon>Ochrophyta</taxon>
        <taxon>Eustigmatophyceae</taxon>
        <taxon>Eustigmatales</taxon>
        <taxon>Monodopsidaceae</taxon>
        <taxon>Microchloropsis</taxon>
        <taxon>Microchloropsis salina</taxon>
    </lineage>
</organism>
<dbReference type="Proteomes" id="UP000355283">
    <property type="component" value="Unassembled WGS sequence"/>
</dbReference>
<evidence type="ECO:0000313" key="6">
    <source>
        <dbReference type="EMBL" id="TFJ87082.1"/>
    </source>
</evidence>
<name>A0A4D9D689_9STRA</name>
<dbReference type="GO" id="GO:0005758">
    <property type="term" value="C:mitochondrial intermembrane space"/>
    <property type="evidence" value="ECO:0007669"/>
    <property type="project" value="TreeGrafter"/>
</dbReference>
<accession>A0A4D9D689</accession>
<evidence type="ECO:0000313" key="7">
    <source>
        <dbReference type="Proteomes" id="UP000355283"/>
    </source>
</evidence>
<proteinExistence type="inferred from homology"/>
<dbReference type="PANTHER" id="PTHR21107">
    <property type="entry name" value="CYTOCHROME C OXIDASE ASSEMBLY PROTEIN COX19"/>
    <property type="match status" value="1"/>
</dbReference>
<comment type="similarity">
    <text evidence="4">Belongs to the COX19 family.</text>
</comment>
<keyword evidence="7" id="KW-1185">Reference proteome</keyword>
<dbReference type="AlphaFoldDB" id="A0A4D9D689"/>